<dbReference type="GO" id="GO:0008270">
    <property type="term" value="F:zinc ion binding"/>
    <property type="evidence" value="ECO:0007669"/>
    <property type="project" value="UniProtKB-KW"/>
</dbReference>
<feature type="region of interest" description="Disordered" evidence="9">
    <location>
        <begin position="87"/>
        <end position="110"/>
    </location>
</feature>
<evidence type="ECO:0000256" key="5">
    <source>
        <dbReference type="ARBA" id="ARBA00022833"/>
    </source>
</evidence>
<comment type="subcellular location">
    <subcellularLocation>
        <location evidence="1 8">Nucleus</location>
    </subcellularLocation>
</comment>
<keyword evidence="13" id="KW-1185">Reference proteome</keyword>
<proteinExistence type="inferred from homology"/>
<feature type="domain" description="CCT" evidence="11">
    <location>
        <begin position="719"/>
        <end position="761"/>
    </location>
</feature>
<dbReference type="InParanoid" id="C1E565"/>
<evidence type="ECO:0000256" key="8">
    <source>
        <dbReference type="PROSITE-ProRule" id="PRU00357"/>
    </source>
</evidence>
<dbReference type="InterPro" id="IPR049808">
    <property type="entry name" value="CONSTANS-like_Bbox1"/>
</dbReference>
<keyword evidence="6 8" id="KW-0539">Nucleus</keyword>
<keyword evidence="4" id="KW-0677">Repeat</keyword>
<feature type="region of interest" description="Disordered" evidence="9">
    <location>
        <begin position="772"/>
        <end position="809"/>
    </location>
</feature>
<name>C1E565_MICCC</name>
<feature type="compositionally biased region" description="Low complexity" evidence="9">
    <location>
        <begin position="499"/>
        <end position="511"/>
    </location>
</feature>
<feature type="compositionally biased region" description="Basic and acidic residues" evidence="9">
    <location>
        <begin position="793"/>
        <end position="809"/>
    </location>
</feature>
<protein>
    <submittedName>
        <fullName evidence="12">Uncharacterized protein</fullName>
    </submittedName>
</protein>
<dbReference type="GeneID" id="8242866"/>
<feature type="region of interest" description="Disordered" evidence="9">
    <location>
        <begin position="644"/>
        <end position="717"/>
    </location>
</feature>
<evidence type="ECO:0000259" key="10">
    <source>
        <dbReference type="PROSITE" id="PS50119"/>
    </source>
</evidence>
<feature type="compositionally biased region" description="Gly residues" evidence="9">
    <location>
        <begin position="460"/>
        <end position="469"/>
    </location>
</feature>
<dbReference type="eggNOG" id="KOG1601">
    <property type="taxonomic scope" value="Eukaryota"/>
</dbReference>
<dbReference type="PROSITE" id="PS51017">
    <property type="entry name" value="CCT"/>
    <property type="match status" value="1"/>
</dbReference>
<evidence type="ECO:0000259" key="11">
    <source>
        <dbReference type="PROSITE" id="PS51017"/>
    </source>
</evidence>
<comment type="similarity">
    <text evidence="2">Belongs to the CONSTANS family.</text>
</comment>
<feature type="compositionally biased region" description="Basic and acidic residues" evidence="9">
    <location>
        <begin position="772"/>
        <end position="785"/>
    </location>
</feature>
<feature type="domain" description="B box-type" evidence="10">
    <location>
        <begin position="47"/>
        <end position="75"/>
    </location>
</feature>
<dbReference type="SMART" id="SM00336">
    <property type="entry name" value="BBOX"/>
    <property type="match status" value="2"/>
</dbReference>
<evidence type="ECO:0000313" key="13">
    <source>
        <dbReference type="Proteomes" id="UP000002009"/>
    </source>
</evidence>
<evidence type="ECO:0000256" key="3">
    <source>
        <dbReference type="ARBA" id="ARBA00022723"/>
    </source>
</evidence>
<keyword evidence="5" id="KW-0862">Zinc</keyword>
<keyword evidence="3" id="KW-0479">Metal-binding</keyword>
<evidence type="ECO:0000256" key="1">
    <source>
        <dbReference type="ARBA" id="ARBA00004123"/>
    </source>
</evidence>
<dbReference type="CDD" id="cd19821">
    <property type="entry name" value="Bbox1_BBX-like"/>
    <property type="match status" value="1"/>
</dbReference>
<dbReference type="OrthoDB" id="153872at2759"/>
<dbReference type="GO" id="GO:0005634">
    <property type="term" value="C:nucleus"/>
    <property type="evidence" value="ECO:0007669"/>
    <property type="project" value="UniProtKB-SubCell"/>
</dbReference>
<dbReference type="PROSITE" id="PS50119">
    <property type="entry name" value="ZF_BBOX"/>
    <property type="match status" value="2"/>
</dbReference>
<organism evidence="12 13">
    <name type="scientific">Micromonas commoda (strain RCC299 / NOUM17 / CCMP2709)</name>
    <name type="common">Picoplanktonic green alga</name>
    <dbReference type="NCBI Taxonomy" id="296587"/>
    <lineage>
        <taxon>Eukaryota</taxon>
        <taxon>Viridiplantae</taxon>
        <taxon>Chlorophyta</taxon>
        <taxon>Mamiellophyceae</taxon>
        <taxon>Mamiellales</taxon>
        <taxon>Mamiellaceae</taxon>
        <taxon>Micromonas</taxon>
    </lineage>
</organism>
<dbReference type="AlphaFoldDB" id="C1E565"/>
<feature type="compositionally biased region" description="Gly residues" evidence="9">
    <location>
        <begin position="651"/>
        <end position="673"/>
    </location>
</feature>
<dbReference type="RefSeq" id="XP_002501202.1">
    <property type="nucleotide sequence ID" value="XM_002501156.1"/>
</dbReference>
<evidence type="ECO:0000256" key="7">
    <source>
        <dbReference type="PROSITE-ProRule" id="PRU00024"/>
    </source>
</evidence>
<dbReference type="Pfam" id="PF06203">
    <property type="entry name" value="CCT"/>
    <property type="match status" value="1"/>
</dbReference>
<dbReference type="InterPro" id="IPR010402">
    <property type="entry name" value="CCT_domain"/>
</dbReference>
<dbReference type="Proteomes" id="UP000002009">
    <property type="component" value="Chromosome 4"/>
</dbReference>
<dbReference type="EMBL" id="CP001325">
    <property type="protein sequence ID" value="ACO62460.1"/>
    <property type="molecule type" value="Genomic_DNA"/>
</dbReference>
<feature type="region of interest" description="Disordered" evidence="9">
    <location>
        <begin position="420"/>
        <end position="530"/>
    </location>
</feature>
<reference evidence="12 13" key="1">
    <citation type="journal article" date="2009" name="Science">
        <title>Green evolution and dynamic adaptations revealed by genomes of the marine picoeukaryotes Micromonas.</title>
        <authorList>
            <person name="Worden A.Z."/>
            <person name="Lee J.H."/>
            <person name="Mock T."/>
            <person name="Rouze P."/>
            <person name="Simmons M.P."/>
            <person name="Aerts A.L."/>
            <person name="Allen A.E."/>
            <person name="Cuvelier M.L."/>
            <person name="Derelle E."/>
            <person name="Everett M.V."/>
            <person name="Foulon E."/>
            <person name="Grimwood J."/>
            <person name="Gundlach H."/>
            <person name="Henrissat B."/>
            <person name="Napoli C."/>
            <person name="McDonald S.M."/>
            <person name="Parker M.S."/>
            <person name="Rombauts S."/>
            <person name="Salamov A."/>
            <person name="Von Dassow P."/>
            <person name="Badger J.H."/>
            <person name="Coutinho P.M."/>
            <person name="Demir E."/>
            <person name="Dubchak I."/>
            <person name="Gentemann C."/>
            <person name="Eikrem W."/>
            <person name="Gready J.E."/>
            <person name="John U."/>
            <person name="Lanier W."/>
            <person name="Lindquist E.A."/>
            <person name="Lucas S."/>
            <person name="Mayer K.F."/>
            <person name="Moreau H."/>
            <person name="Not F."/>
            <person name="Otillar R."/>
            <person name="Panaud O."/>
            <person name="Pangilinan J."/>
            <person name="Paulsen I."/>
            <person name="Piegu B."/>
            <person name="Poliakov A."/>
            <person name="Robbens S."/>
            <person name="Schmutz J."/>
            <person name="Toulza E."/>
            <person name="Wyss T."/>
            <person name="Zelensky A."/>
            <person name="Zhou K."/>
            <person name="Armbrust E.V."/>
            <person name="Bhattacharya D."/>
            <person name="Goodenough U.W."/>
            <person name="Van de Peer Y."/>
            <person name="Grigoriev I.V."/>
        </authorList>
    </citation>
    <scope>NUCLEOTIDE SEQUENCE [LARGE SCALE GENOMIC DNA]</scope>
    <source>
        <strain evidence="13">RCC299 / NOUM17</strain>
    </source>
</reference>
<feature type="domain" description="B box-type" evidence="10">
    <location>
        <begin position="168"/>
        <end position="198"/>
    </location>
</feature>
<accession>C1E565</accession>
<feature type="compositionally biased region" description="Polar residues" evidence="9">
    <location>
        <begin position="569"/>
        <end position="585"/>
    </location>
</feature>
<dbReference type="PANTHER" id="PTHR31717">
    <property type="entry name" value="ZINC FINGER PROTEIN CONSTANS-LIKE 10"/>
    <property type="match status" value="1"/>
</dbReference>
<feature type="region of interest" description="Disordered" evidence="9">
    <location>
        <begin position="569"/>
        <end position="588"/>
    </location>
</feature>
<evidence type="ECO:0000256" key="2">
    <source>
        <dbReference type="ARBA" id="ARBA00010024"/>
    </source>
</evidence>
<evidence type="ECO:0000256" key="6">
    <source>
        <dbReference type="ARBA" id="ARBA00023242"/>
    </source>
</evidence>
<dbReference type="PANTHER" id="PTHR31717:SF45">
    <property type="entry name" value="ZINC FINGER PROTEIN CONSTANS-LIKE 14-RELATED"/>
    <property type="match status" value="1"/>
</dbReference>
<dbReference type="GO" id="GO:0006355">
    <property type="term" value="P:regulation of DNA-templated transcription"/>
    <property type="evidence" value="ECO:0007669"/>
    <property type="project" value="UniProtKB-ARBA"/>
</dbReference>
<feature type="compositionally biased region" description="Gly residues" evidence="9">
    <location>
        <begin position="682"/>
        <end position="696"/>
    </location>
</feature>
<evidence type="ECO:0000256" key="9">
    <source>
        <dbReference type="SAM" id="MobiDB-lite"/>
    </source>
</evidence>
<keyword evidence="7" id="KW-0863">Zinc-finger</keyword>
<dbReference type="InterPro" id="IPR000315">
    <property type="entry name" value="Znf_B-box"/>
</dbReference>
<evidence type="ECO:0000256" key="4">
    <source>
        <dbReference type="ARBA" id="ARBA00022737"/>
    </source>
</evidence>
<sequence length="885" mass="94848">MWRIRHPHNFVCIVLRIRCHPRKLPKRCHETGKADVTARRVPEERIRMGRVCDYCSTAKAVIFCRADSARLCLACDKQVRQLPAPITAKPGLTTGRSEWGKSPSTRRTGARVPVRRDVVNARSMPLDPSLPTGPFANRRLPFEVFLTRSRHPPSSQVHTANQVARRHVRSWLCDTCQNGSAKVFCGQDRVVLCEPCDELTRSVNGRLEGKSVPPRAPLKSFSLQDEPVDEHGATYNGSHATMLSRHPFKEGLALFPASGGSGSKLSGLTGGPHRMGSGSPVLQPGGNAQSGGGMQGLSRQHSGQRVVGGMAPYTIGGEGLAGAHNGGYGTAGVGGAPSWDPFQMVGGITPQQHQYQLQQHRHQSQQRGLLTPFHHQMGGVAPPPMPSLVSQGGYFMDENGISRGSSGERTSAYAWLPGPHLDGLMRNPSHSSNGSDPIGMYMNFDSPEVRLAANGSNSRGSGGSDGLNQGGSNTPPDITGDPRISDASHQEATSTQHWQQQQQKQQQKQQQGHVFSNPADPMQRYPTPMSAYMPGVDLPYQGRVGPAIPSTSTWSPHHIGGGYMKREASSPNMGLRSNPTSWSTEGSGGLQAQFGQVQPPHGAYLPPHPMPAFMQPQPAFGTYDYSSYPSMMPVAGGVLVRQDRNSQGSAEGSGGGSPPNGGSGGGNIGGGGSVVAMSSMVPGGGFPFDGNPGAGTPGKEDGEDAPETPGSMAPGTALRKEMLIRYHEKRKQRHFKKKIRYESRKVRADNRVRIKGRFARADAPLTAIDKSSAKNHKDIKSKLATDDDAEHDAEEKKEEKEQVNLKHELSSEVAAPPPLVTPDVLPGVTAPLPCEYDIFISGQPLCAGGGPLLFPRAPQILLRGLQEAIISRLDSSLDPPNDISM</sequence>
<dbReference type="KEGG" id="mis:MICPUN_57487"/>
<gene>
    <name evidence="12" type="ORF">MICPUN_57487</name>
</gene>
<evidence type="ECO:0000313" key="12">
    <source>
        <dbReference type="EMBL" id="ACO62460.1"/>
    </source>
</evidence>